<accession>H2XU91</accession>
<sequence>MISNAVFSMFLSPLSNRAVPVNDFHKHHCLSFGCKFSFVRVRAGH</sequence>
<dbReference type="EMBL" id="EAAA01000227">
    <property type="status" value="NOT_ANNOTATED_CDS"/>
    <property type="molecule type" value="Genomic_DNA"/>
</dbReference>
<dbReference type="InParanoid" id="H2XU91"/>
<evidence type="ECO:0000313" key="2">
    <source>
        <dbReference type="Proteomes" id="UP000008144"/>
    </source>
</evidence>
<dbReference type="AlphaFoldDB" id="H2XU91"/>
<proteinExistence type="predicted"/>
<reference evidence="1" key="4">
    <citation type="submission" date="2025-09" db="UniProtKB">
        <authorList>
            <consortium name="Ensembl"/>
        </authorList>
    </citation>
    <scope>IDENTIFICATION</scope>
</reference>
<reference evidence="2" key="1">
    <citation type="journal article" date="2002" name="Science">
        <title>The draft genome of Ciona intestinalis: insights into chordate and vertebrate origins.</title>
        <authorList>
            <person name="Dehal P."/>
            <person name="Satou Y."/>
            <person name="Campbell R.K."/>
            <person name="Chapman J."/>
            <person name="Degnan B."/>
            <person name="De Tomaso A."/>
            <person name="Davidson B."/>
            <person name="Di Gregorio A."/>
            <person name="Gelpke M."/>
            <person name="Goodstein D.M."/>
            <person name="Harafuji N."/>
            <person name="Hastings K.E."/>
            <person name="Ho I."/>
            <person name="Hotta K."/>
            <person name="Huang W."/>
            <person name="Kawashima T."/>
            <person name="Lemaire P."/>
            <person name="Martinez D."/>
            <person name="Meinertzhagen I.A."/>
            <person name="Necula S."/>
            <person name="Nonaka M."/>
            <person name="Putnam N."/>
            <person name="Rash S."/>
            <person name="Saiga H."/>
            <person name="Satake M."/>
            <person name="Terry A."/>
            <person name="Yamada L."/>
            <person name="Wang H.G."/>
            <person name="Awazu S."/>
            <person name="Azumi K."/>
            <person name="Boore J."/>
            <person name="Branno M."/>
            <person name="Chin-Bow S."/>
            <person name="DeSantis R."/>
            <person name="Doyle S."/>
            <person name="Francino P."/>
            <person name="Keys D.N."/>
            <person name="Haga S."/>
            <person name="Hayashi H."/>
            <person name="Hino K."/>
            <person name="Imai K.S."/>
            <person name="Inaba K."/>
            <person name="Kano S."/>
            <person name="Kobayashi K."/>
            <person name="Kobayashi M."/>
            <person name="Lee B.I."/>
            <person name="Makabe K.W."/>
            <person name="Manohar C."/>
            <person name="Matassi G."/>
            <person name="Medina M."/>
            <person name="Mochizuki Y."/>
            <person name="Mount S."/>
            <person name="Morishita T."/>
            <person name="Miura S."/>
            <person name="Nakayama A."/>
            <person name="Nishizaka S."/>
            <person name="Nomoto H."/>
            <person name="Ohta F."/>
            <person name="Oishi K."/>
            <person name="Rigoutsos I."/>
            <person name="Sano M."/>
            <person name="Sasaki A."/>
            <person name="Sasakura Y."/>
            <person name="Shoguchi E."/>
            <person name="Shin-i T."/>
            <person name="Spagnuolo A."/>
            <person name="Stainier D."/>
            <person name="Suzuki M.M."/>
            <person name="Tassy O."/>
            <person name="Takatori N."/>
            <person name="Tokuoka M."/>
            <person name="Yagi K."/>
            <person name="Yoshizaki F."/>
            <person name="Wada S."/>
            <person name="Zhang C."/>
            <person name="Hyatt P.D."/>
            <person name="Larimer F."/>
            <person name="Detter C."/>
            <person name="Doggett N."/>
            <person name="Glavina T."/>
            <person name="Hawkins T."/>
            <person name="Richardson P."/>
            <person name="Lucas S."/>
            <person name="Kohara Y."/>
            <person name="Levine M."/>
            <person name="Satoh N."/>
            <person name="Rokhsar D.S."/>
        </authorList>
    </citation>
    <scope>NUCLEOTIDE SEQUENCE [LARGE SCALE GENOMIC DNA]</scope>
</reference>
<dbReference type="Proteomes" id="UP000008144">
    <property type="component" value="Chromosome 1"/>
</dbReference>
<dbReference type="Ensembl" id="ENSCINT00000036346.1">
    <property type="protein sequence ID" value="ENSCINP00000033225.1"/>
    <property type="gene ID" value="ENSCING00000021606.1"/>
</dbReference>
<name>H2XU91_CIOIN</name>
<protein>
    <submittedName>
        <fullName evidence="1">Uncharacterized protein</fullName>
    </submittedName>
</protein>
<organism evidence="1 2">
    <name type="scientific">Ciona intestinalis</name>
    <name type="common">Transparent sea squirt</name>
    <name type="synonym">Ascidia intestinalis</name>
    <dbReference type="NCBI Taxonomy" id="7719"/>
    <lineage>
        <taxon>Eukaryota</taxon>
        <taxon>Metazoa</taxon>
        <taxon>Chordata</taxon>
        <taxon>Tunicata</taxon>
        <taxon>Ascidiacea</taxon>
        <taxon>Phlebobranchia</taxon>
        <taxon>Cionidae</taxon>
        <taxon>Ciona</taxon>
    </lineage>
</organism>
<reference evidence="1" key="2">
    <citation type="journal article" date="2008" name="Genome Biol.">
        <title>Improved genome assembly and evidence-based global gene model set for the chordate Ciona intestinalis: new insight into intron and operon populations.</title>
        <authorList>
            <person name="Satou Y."/>
            <person name="Mineta K."/>
            <person name="Ogasawara M."/>
            <person name="Sasakura Y."/>
            <person name="Shoguchi E."/>
            <person name="Ueno K."/>
            <person name="Yamada L."/>
            <person name="Matsumoto J."/>
            <person name="Wasserscheid J."/>
            <person name="Dewar K."/>
            <person name="Wiley G.B."/>
            <person name="Macmil S.L."/>
            <person name="Roe B.A."/>
            <person name="Zeller R.W."/>
            <person name="Hastings K.E."/>
            <person name="Lemaire P."/>
            <person name="Lindquist E."/>
            <person name="Endo T."/>
            <person name="Hotta K."/>
            <person name="Inaba K."/>
        </authorList>
    </citation>
    <scope>NUCLEOTIDE SEQUENCE [LARGE SCALE GENOMIC DNA]</scope>
    <source>
        <strain evidence="1">wild type</strain>
    </source>
</reference>
<evidence type="ECO:0000313" key="1">
    <source>
        <dbReference type="Ensembl" id="ENSCINP00000033225.1"/>
    </source>
</evidence>
<dbReference type="HOGENOM" id="CLU_3207316_0_0_1"/>
<keyword evidence="2" id="KW-1185">Reference proteome</keyword>
<reference evidence="1" key="3">
    <citation type="submission" date="2025-08" db="UniProtKB">
        <authorList>
            <consortium name="Ensembl"/>
        </authorList>
    </citation>
    <scope>IDENTIFICATION</scope>
</reference>